<organism evidence="1 2">
    <name type="scientific">Chaenocephalus aceratus</name>
    <name type="common">Blackfin icefish</name>
    <name type="synonym">Chaenichthys aceratus</name>
    <dbReference type="NCBI Taxonomy" id="36190"/>
    <lineage>
        <taxon>Eukaryota</taxon>
        <taxon>Metazoa</taxon>
        <taxon>Chordata</taxon>
        <taxon>Craniata</taxon>
        <taxon>Vertebrata</taxon>
        <taxon>Euteleostomi</taxon>
        <taxon>Actinopterygii</taxon>
        <taxon>Neopterygii</taxon>
        <taxon>Teleostei</taxon>
        <taxon>Neoteleostei</taxon>
        <taxon>Acanthomorphata</taxon>
        <taxon>Eupercaria</taxon>
        <taxon>Perciformes</taxon>
        <taxon>Notothenioidei</taxon>
        <taxon>Channichthyidae</taxon>
        <taxon>Chaenocephalus</taxon>
    </lineage>
</organism>
<gene>
    <name evidence="1" type="ORF">KUCAC02_014467</name>
</gene>
<dbReference type="Proteomes" id="UP001057452">
    <property type="component" value="Chromosome 16"/>
</dbReference>
<reference evidence="1" key="1">
    <citation type="submission" date="2022-05" db="EMBL/GenBank/DDBJ databases">
        <title>Chromosome-level genome of Chaenocephalus aceratus.</title>
        <authorList>
            <person name="Park H."/>
        </authorList>
    </citation>
    <scope>NUCLEOTIDE SEQUENCE</scope>
    <source>
        <strain evidence="1">KU_202001</strain>
    </source>
</reference>
<comment type="caution">
    <text evidence="1">The sequence shown here is derived from an EMBL/GenBank/DDBJ whole genome shotgun (WGS) entry which is preliminary data.</text>
</comment>
<dbReference type="EMBL" id="CM043800">
    <property type="protein sequence ID" value="KAI4811587.1"/>
    <property type="molecule type" value="Genomic_DNA"/>
</dbReference>
<protein>
    <submittedName>
        <fullName evidence="1">Uncharacterized protein</fullName>
    </submittedName>
</protein>
<evidence type="ECO:0000313" key="1">
    <source>
        <dbReference type="EMBL" id="KAI4811587.1"/>
    </source>
</evidence>
<evidence type="ECO:0000313" key="2">
    <source>
        <dbReference type="Proteomes" id="UP001057452"/>
    </source>
</evidence>
<name>A0ACB9WEY3_CHAAC</name>
<keyword evidence="2" id="KW-1185">Reference proteome</keyword>
<proteinExistence type="predicted"/>
<accession>A0ACB9WEY3</accession>
<sequence>MIPVDMRSETTTATPAALYSSPMSPGIEFPHVSPSPLFTNRGANQKKIKVLFAFTCAGSWSEQNAKQQRAAQLLGRVQRKQG</sequence>